<evidence type="ECO:0000256" key="1">
    <source>
        <dbReference type="SAM" id="SignalP"/>
    </source>
</evidence>
<protein>
    <submittedName>
        <fullName evidence="2">Uncharacterized protein</fullName>
    </submittedName>
</protein>
<dbReference type="RefSeq" id="WP_015065485.1">
    <property type="nucleotide sequence ID" value="NC_019388.1"/>
</dbReference>
<keyword evidence="1" id="KW-0732">Signal</keyword>
<dbReference type="EMBL" id="CP003251">
    <property type="protein sequence ID" value="AFV77509.1"/>
    <property type="molecule type" value="Genomic_DNA"/>
</dbReference>
<keyword evidence="3" id="KW-1185">Reference proteome</keyword>
<keyword evidence="2" id="KW-0614">Plasmid</keyword>
<gene>
    <name evidence="2" type="ORF">Theos_2537</name>
</gene>
<name>K7R8S9_THEOS</name>
<dbReference type="Proteomes" id="UP000000211">
    <property type="component" value="Plasmid pTHEOS02"/>
</dbReference>
<geneLocation type="plasmid" evidence="2 3">
    <name>pTHEOS02</name>
</geneLocation>
<reference evidence="2 3" key="1">
    <citation type="journal article" date="2013" name="Genome Announc.">
        <title>Whole Genome Sequencing of Thermus oshimai JL-2 and Thermus thermophilus JL-18, Incomplete Denitrifiers from the United States Great Basin.</title>
        <authorList>
            <person name="Murugapiran S.K."/>
            <person name="Huntemann M."/>
            <person name="Wei C.L."/>
            <person name="Han J."/>
            <person name="Detter J.C."/>
            <person name="Han C.S."/>
            <person name="Erkkila T.H."/>
            <person name="Teshima H."/>
            <person name="Chen A."/>
            <person name="Kyrpides N."/>
            <person name="Mavrommatis K."/>
            <person name="Markowitz V."/>
            <person name="Szeto E."/>
            <person name="Ivanova N."/>
            <person name="Pagani I."/>
            <person name="Lam J."/>
            <person name="McDonald A.I."/>
            <person name="Dodsworth J.A."/>
            <person name="Pati A."/>
            <person name="Goodwin L."/>
            <person name="Peters L."/>
            <person name="Pitluck S."/>
            <person name="Woyke T."/>
            <person name="Hedlund B.P."/>
        </authorList>
    </citation>
    <scope>NUCLEOTIDE SEQUENCE</scope>
    <source>
        <strain evidence="2 3">JL-2</strain>
        <plasmid evidence="2">pTHEOS02</plasmid>
    </source>
</reference>
<proteinExistence type="predicted"/>
<evidence type="ECO:0000313" key="3">
    <source>
        <dbReference type="Proteomes" id="UP000000211"/>
    </source>
</evidence>
<dbReference type="PATRIC" id="fig|751945.3.peg.2479"/>
<accession>K7R8S9</accession>
<dbReference type="HOGENOM" id="CLU_448278_0_0_0"/>
<feature type="signal peptide" evidence="1">
    <location>
        <begin position="1"/>
        <end position="18"/>
    </location>
</feature>
<sequence length="620" mass="68452">MNPVRPLALALFLAHALAQVGLLDGPRPPTEVRGTLQGNPRDGYKVVVEFLVDQGVEPVQGTVYRALTWDGRLYLCPGACDTFRLAGYTRGALYSRAVFDLYDSQGRFRGRAGVDTVYDAQNRPVYYRVDYAVSPLQGTRVWRPSPDNPVPVEAGGWLWATPPGGVSPERYRYPGLEGYQPPGGGSVFASLSPADRDVVEVLRVDSLALLRQAFGRAARGSVLYLYVPEVSPWTQRLAQEWASQVGGEARFVVPEGTARAYCATSARRDRRYHVMPRASLPPEQSLGVAYPPSGEGQPGMVLAGAGLYRDPGWPETDYVNFTTALVPLTEGLPQARARVWGYISRADLKARVEFYERVLSSSYNRYASGSVEAPWDGAFTADVGAGVETFRLRDWREGDYANALFYAQDDQGRDRAFVYVTTRKETVYELDTSRPHWFSGVVVFGGPEGVRFSLNGETFELYGCSFSRWNGYRPAYACRIRDLAGRHRGEGEAEEYILGIHQVSGTVYPLVARTRTRYTYSAYIRGWVEGWRPASDNDRPVQAGGVVYAEGRGYRIPGMEAYLQPGSATLEVAFGNPAVSYLTRRLNPSENPYEALKGQGVQEAGAGPKPLLNWCVANGL</sequence>
<feature type="chain" id="PRO_5003910175" evidence="1">
    <location>
        <begin position="19"/>
        <end position="620"/>
    </location>
</feature>
<dbReference type="AlphaFoldDB" id="K7R8S9"/>
<organism evidence="2 3">
    <name type="scientific">Thermus oshimai JL-2</name>
    <dbReference type="NCBI Taxonomy" id="751945"/>
    <lineage>
        <taxon>Bacteria</taxon>
        <taxon>Thermotogati</taxon>
        <taxon>Deinococcota</taxon>
        <taxon>Deinococci</taxon>
        <taxon>Thermales</taxon>
        <taxon>Thermaceae</taxon>
        <taxon>Thermus</taxon>
    </lineage>
</organism>
<dbReference type="KEGG" id="tos:Theos_2537"/>
<evidence type="ECO:0000313" key="2">
    <source>
        <dbReference type="EMBL" id="AFV77509.1"/>
    </source>
</evidence>